<dbReference type="Gene3D" id="3.40.50.1820">
    <property type="entry name" value="alpha/beta hydrolase"/>
    <property type="match status" value="1"/>
</dbReference>
<dbReference type="EC" id="3.1.1.-" evidence="3"/>
<keyword evidence="2 3" id="KW-0378">Hydrolase</keyword>
<feature type="domain" description="Carboxylesterase type B" evidence="4">
    <location>
        <begin position="41"/>
        <end position="296"/>
    </location>
</feature>
<dbReference type="SUPFAM" id="SSF53474">
    <property type="entry name" value="alpha/beta-Hydrolases"/>
    <property type="match status" value="1"/>
</dbReference>
<dbReference type="InterPro" id="IPR019819">
    <property type="entry name" value="Carboxylesterase_B_CS"/>
</dbReference>
<evidence type="ECO:0000313" key="5">
    <source>
        <dbReference type="Ensembl" id="ENSSSCP00070003519.1"/>
    </source>
</evidence>
<dbReference type="FunFam" id="3.40.50.1820:FF:000535">
    <property type="entry name" value="Carboxylic ester hydrolase"/>
    <property type="match status" value="1"/>
</dbReference>
<dbReference type="Proteomes" id="UP000314985">
    <property type="component" value="Unassembled WGS sequence"/>
</dbReference>
<reference evidence="5" key="2">
    <citation type="submission" date="2025-08" db="UniProtKB">
        <authorList>
            <consortium name="Ensembl"/>
        </authorList>
    </citation>
    <scope>IDENTIFICATION</scope>
</reference>
<dbReference type="InterPro" id="IPR029058">
    <property type="entry name" value="AB_hydrolase_fold"/>
</dbReference>
<evidence type="ECO:0000256" key="2">
    <source>
        <dbReference type="ARBA" id="ARBA00022801"/>
    </source>
</evidence>
<dbReference type="PROSITE" id="PS00941">
    <property type="entry name" value="CARBOXYLESTERASE_B_2"/>
    <property type="match status" value="1"/>
</dbReference>
<protein>
    <recommendedName>
        <fullName evidence="3">Carboxylic ester hydrolase</fullName>
        <ecNumber evidence="3">3.1.1.-</ecNumber>
    </recommendedName>
</protein>
<evidence type="ECO:0000313" key="6">
    <source>
        <dbReference type="Proteomes" id="UP000314985"/>
    </source>
</evidence>
<dbReference type="AlphaFoldDB" id="A0A4X1SLX8"/>
<dbReference type="GO" id="GO:0016787">
    <property type="term" value="F:hydrolase activity"/>
    <property type="evidence" value="ECO:0007669"/>
    <property type="project" value="UniProtKB-KW"/>
</dbReference>
<dbReference type="InterPro" id="IPR002018">
    <property type="entry name" value="CarbesteraseB"/>
</dbReference>
<evidence type="ECO:0000259" key="4">
    <source>
        <dbReference type="Pfam" id="PF00135"/>
    </source>
</evidence>
<accession>A0A4X1SLX8</accession>
<reference evidence="6" key="1">
    <citation type="submission" date="2017-08" db="EMBL/GenBank/DDBJ databases">
        <title>USMARCv1.0.</title>
        <authorList>
            <person name="Hannum G.I."/>
            <person name="Koren S."/>
            <person name="Schroeder S.G."/>
            <person name="Chin S.C."/>
            <person name="Nonneman D.J."/>
            <person name="Becker S.A."/>
            <person name="Rosen B.D."/>
            <person name="Bickhart D.M."/>
            <person name="Putnam N.H."/>
            <person name="Green R.E."/>
            <person name="Tuggle C.K."/>
            <person name="Liu H."/>
            <person name="Rohrer G.A."/>
            <person name="Warr A."/>
            <person name="Hall R."/>
            <person name="Kim K."/>
            <person name="Hume D.A."/>
            <person name="Talbot R."/>
            <person name="Chow W."/>
            <person name="Howe K."/>
            <person name="Schwartz A.S."/>
            <person name="Watson M."/>
            <person name="Archibald A.L."/>
            <person name="Phillippy A.M."/>
            <person name="Smith T.P.L."/>
        </authorList>
    </citation>
    <scope>NUCLEOTIDE SEQUENCE [LARGE SCALE GENOMIC DNA]</scope>
</reference>
<dbReference type="InterPro" id="IPR019826">
    <property type="entry name" value="Carboxylesterase_B_AS"/>
</dbReference>
<organism evidence="5 6">
    <name type="scientific">Sus scrofa</name>
    <name type="common">Pig</name>
    <dbReference type="NCBI Taxonomy" id="9823"/>
    <lineage>
        <taxon>Eukaryota</taxon>
        <taxon>Metazoa</taxon>
        <taxon>Chordata</taxon>
        <taxon>Craniata</taxon>
        <taxon>Vertebrata</taxon>
        <taxon>Euteleostomi</taxon>
        <taxon>Mammalia</taxon>
        <taxon>Eutheria</taxon>
        <taxon>Laurasiatheria</taxon>
        <taxon>Artiodactyla</taxon>
        <taxon>Suina</taxon>
        <taxon>Suidae</taxon>
        <taxon>Sus</taxon>
    </lineage>
</organism>
<dbReference type="InterPro" id="IPR050309">
    <property type="entry name" value="Type-B_Carboxylest/Lipase"/>
</dbReference>
<dbReference type="PANTHER" id="PTHR11559">
    <property type="entry name" value="CARBOXYLESTERASE"/>
    <property type="match status" value="1"/>
</dbReference>
<comment type="similarity">
    <text evidence="1 3">Belongs to the type-B carboxylesterase/lipase family.</text>
</comment>
<evidence type="ECO:0000256" key="3">
    <source>
        <dbReference type="RuleBase" id="RU361235"/>
    </source>
</evidence>
<sequence>IWPLPLSPVLISSQCPAGQPASPPVVDTAQGRVLGKYVSLEAPLGSLRFAPPQPAEPWSFVKNTTSYPPMCCQDPVAGQMTSDLFTNRKERLIPEFSEDCLYLNIYTPADLTKRGRLPVMVWIHGGGLVVGGASTYDGLALAAHENVVVVAIQYRLGIWGFFSTGDEHSRGNWGHLDQVAALHWVQENIANFGGDPGSVTIFGESAGGESVSVLVLSPLAKNLFHRAISESGVAFTAGLVRKDMKAAAKQIAVLAGCKPPPRLVFVHCLRQKSEDELLDLTLKMVGTPALVATQAPYPVNMAPDFNSADALPWKNHLKQGFAS</sequence>
<name>A0A4X1SLX8_PIG</name>
<dbReference type="Ensembl" id="ENSSSCT00070004276.1">
    <property type="protein sequence ID" value="ENSSSCP00070003519.1"/>
    <property type="gene ID" value="ENSSSCG00070002270.1"/>
</dbReference>
<dbReference type="Pfam" id="PF00135">
    <property type="entry name" value="COesterase"/>
    <property type="match status" value="1"/>
</dbReference>
<proteinExistence type="inferred from homology"/>
<dbReference type="PROSITE" id="PS00122">
    <property type="entry name" value="CARBOXYLESTERASE_B_1"/>
    <property type="match status" value="1"/>
</dbReference>
<evidence type="ECO:0000256" key="1">
    <source>
        <dbReference type="ARBA" id="ARBA00005964"/>
    </source>
</evidence>